<evidence type="ECO:0000256" key="5">
    <source>
        <dbReference type="ARBA" id="ARBA00022723"/>
    </source>
</evidence>
<dbReference type="FunFam" id="2.60.120.10:FF:000034">
    <property type="entry name" value="Homogentisate 1,2-dioxygenase"/>
    <property type="match status" value="1"/>
</dbReference>
<evidence type="ECO:0000259" key="13">
    <source>
        <dbReference type="Pfam" id="PF04209"/>
    </source>
</evidence>
<keyword evidence="8" id="KW-0560">Oxidoreductase</keyword>
<dbReference type="GO" id="GO:0006572">
    <property type="term" value="P:L-tyrosine catabolic process"/>
    <property type="evidence" value="ECO:0007669"/>
    <property type="project" value="UniProtKB-KW"/>
</dbReference>
<feature type="binding site" evidence="12">
    <location>
        <position position="374"/>
    </location>
    <ligand>
        <name>homogentisate</name>
        <dbReference type="ChEBI" id="CHEBI:16169"/>
    </ligand>
</feature>
<proteinExistence type="inferred from homology"/>
<evidence type="ECO:0000256" key="11">
    <source>
        <dbReference type="PIRSR" id="PIRSR605708-1"/>
    </source>
</evidence>
<evidence type="ECO:0000259" key="14">
    <source>
        <dbReference type="Pfam" id="PF20510"/>
    </source>
</evidence>
<dbReference type="AlphaFoldDB" id="A0A0H5QM97"/>
<protein>
    <recommendedName>
        <fullName evidence="4">homogentisate 1,2-dioxygenase</fullName>
        <ecNumber evidence="4">1.13.11.5</ecNumber>
    </recommendedName>
</protein>
<evidence type="ECO:0000313" key="15">
    <source>
        <dbReference type="EMBL" id="CRZ02702.1"/>
    </source>
</evidence>
<feature type="binding site" evidence="12">
    <location>
        <position position="353"/>
    </location>
    <ligand>
        <name>homogentisate</name>
        <dbReference type="ChEBI" id="CHEBI:16169"/>
    </ligand>
</feature>
<evidence type="ECO:0000256" key="10">
    <source>
        <dbReference type="ARBA" id="ARBA00023232"/>
    </source>
</evidence>
<evidence type="ECO:0000256" key="6">
    <source>
        <dbReference type="ARBA" id="ARBA00022878"/>
    </source>
</evidence>
<keyword evidence="10" id="KW-0585">Phenylalanine catabolism</keyword>
<evidence type="ECO:0000256" key="2">
    <source>
        <dbReference type="ARBA" id="ARBA00004704"/>
    </source>
</evidence>
<keyword evidence="6" id="KW-0828">Tyrosine catabolism</keyword>
<dbReference type="EC" id="1.13.11.5" evidence="4"/>
<dbReference type="InterPro" id="IPR046451">
    <property type="entry name" value="HgmA_C"/>
</dbReference>
<dbReference type="SUPFAM" id="SSF51182">
    <property type="entry name" value="RmlC-like cupins"/>
    <property type="match status" value="1"/>
</dbReference>
<dbReference type="PANTHER" id="PTHR11056">
    <property type="entry name" value="HOMOGENTISATE 1,2-DIOXYGENASE"/>
    <property type="match status" value="1"/>
</dbReference>
<dbReference type="InterPro" id="IPR011051">
    <property type="entry name" value="RmlC_Cupin_sf"/>
</dbReference>
<comment type="cofactor">
    <cofactor evidence="1 12">
        <name>Fe cation</name>
        <dbReference type="ChEBI" id="CHEBI:24875"/>
    </cofactor>
</comment>
<dbReference type="GO" id="GO:0046872">
    <property type="term" value="F:metal ion binding"/>
    <property type="evidence" value="ECO:0007669"/>
    <property type="project" value="UniProtKB-KW"/>
</dbReference>
<feature type="active site" description="Proton acceptor" evidence="11">
    <location>
        <position position="295"/>
    </location>
</feature>
<dbReference type="InterPro" id="IPR005708">
    <property type="entry name" value="Homogentis_dOase"/>
</dbReference>
<dbReference type="NCBIfam" id="TIGR01015">
    <property type="entry name" value="hmgA"/>
    <property type="match status" value="1"/>
</dbReference>
<dbReference type="EMBL" id="HACM01002260">
    <property type="protein sequence ID" value="CRZ02702.1"/>
    <property type="molecule type" value="Transcribed_RNA"/>
</dbReference>
<feature type="binding site" evidence="12">
    <location>
        <position position="374"/>
    </location>
    <ligand>
        <name>Fe cation</name>
        <dbReference type="ChEBI" id="CHEBI:24875"/>
    </ligand>
</feature>
<evidence type="ECO:0000256" key="1">
    <source>
        <dbReference type="ARBA" id="ARBA00001962"/>
    </source>
</evidence>
<dbReference type="Gene3D" id="2.60.120.10">
    <property type="entry name" value="Jelly Rolls"/>
    <property type="match status" value="1"/>
</dbReference>
<name>A0A0H5QM97_9EUKA</name>
<accession>A0A0H5QM97</accession>
<evidence type="ECO:0000256" key="8">
    <source>
        <dbReference type="ARBA" id="ARBA00023002"/>
    </source>
</evidence>
<feature type="domain" description="Homogentisate 1,2-dioxygenase C-terminal" evidence="13">
    <location>
        <begin position="284"/>
        <end position="434"/>
    </location>
</feature>
<keyword evidence="9 12" id="KW-0408">Iron</keyword>
<evidence type="ECO:0000256" key="9">
    <source>
        <dbReference type="ARBA" id="ARBA00023004"/>
    </source>
</evidence>
<dbReference type="Pfam" id="PF04209">
    <property type="entry name" value="HgmA_C"/>
    <property type="match status" value="1"/>
</dbReference>
<dbReference type="GO" id="GO:0004411">
    <property type="term" value="F:homogentisate 1,2-dioxygenase activity"/>
    <property type="evidence" value="ECO:0007669"/>
    <property type="project" value="UniProtKB-EC"/>
</dbReference>
<evidence type="ECO:0000256" key="4">
    <source>
        <dbReference type="ARBA" id="ARBA00013127"/>
    </source>
</evidence>
<keyword evidence="5 12" id="KW-0479">Metal-binding</keyword>
<dbReference type="InterPro" id="IPR046452">
    <property type="entry name" value="HgmA_N"/>
</dbReference>
<dbReference type="UniPathway" id="UPA00139">
    <property type="reaction ID" value="UER00339"/>
</dbReference>
<comment type="similarity">
    <text evidence="3">Belongs to the homogentisate dioxygenase family.</text>
</comment>
<feature type="binding site" evidence="12">
    <location>
        <position position="344"/>
    </location>
    <ligand>
        <name>Fe cation</name>
        <dbReference type="ChEBI" id="CHEBI:24875"/>
    </ligand>
</feature>
<keyword evidence="7" id="KW-0223">Dioxygenase</keyword>
<dbReference type="PANTHER" id="PTHR11056:SF0">
    <property type="entry name" value="HOMOGENTISATE 1,2-DIOXYGENASE"/>
    <property type="match status" value="1"/>
</dbReference>
<comment type="pathway">
    <text evidence="2">Amino-acid degradation; L-phenylalanine degradation; acetoacetate and fumarate from L-phenylalanine: step 4/6.</text>
</comment>
<organism evidence="15">
    <name type="scientific">Spongospora subterranea</name>
    <dbReference type="NCBI Taxonomy" id="70186"/>
    <lineage>
        <taxon>Eukaryota</taxon>
        <taxon>Sar</taxon>
        <taxon>Rhizaria</taxon>
        <taxon>Endomyxa</taxon>
        <taxon>Phytomyxea</taxon>
        <taxon>Plasmodiophorida</taxon>
        <taxon>Plasmodiophoridae</taxon>
        <taxon>Spongospora</taxon>
    </lineage>
</organism>
<evidence type="ECO:0000256" key="3">
    <source>
        <dbReference type="ARBA" id="ARBA00007757"/>
    </source>
</evidence>
<evidence type="ECO:0000256" key="7">
    <source>
        <dbReference type="ARBA" id="ARBA00022964"/>
    </source>
</evidence>
<reference evidence="15" key="1">
    <citation type="submission" date="2015-04" db="EMBL/GenBank/DDBJ databases">
        <title>The genome sequence of the plant pathogenic Rhizarian Plasmodiophora brassicae reveals insights in its biotrophic life cycle and the origin of chitin synthesis.</title>
        <authorList>
            <person name="Schwelm A."/>
            <person name="Fogelqvist J."/>
            <person name="Knaust A."/>
            <person name="Julke S."/>
            <person name="Lilja T."/>
            <person name="Dhandapani V."/>
            <person name="Bonilla-Rosso G."/>
            <person name="Karlsson M."/>
            <person name="Shevchenko A."/>
            <person name="Choi S.R."/>
            <person name="Kim H.G."/>
            <person name="Park J.Y."/>
            <person name="Lim Y.P."/>
            <person name="Ludwig-Muller J."/>
            <person name="Dixelius C."/>
        </authorList>
    </citation>
    <scope>NUCLEOTIDE SEQUENCE</scope>
    <source>
        <tissue evidence="15">Potato root galls</tissue>
    </source>
</reference>
<sequence>MASQRKYMSGFGAELQSEAKPGALPIGVNNPQKCPFGLFAEQLSGTSFTTPRCHNRRSWFYRILPSVCHSPLQPVVQDTYKLWKSYFHDAQIVPNQLRWPPAVFAPKNTAVTFAAGIKTVAGAGGPDLKIGVAIHIFVANTSMVDEAICNSDGDMLIIPESGNITVQTEFGILDVAIGEIIVVPRGVRFAVMFQDQNVRGYICEVYGGHFQLPELGPIGANGLANARDFLHPVAHYECEPPKSHKFTILQKFMGKFFTMEQKHSCFDVVAWHGNYLPFKYNLDRFCAVNSVTFDHMDPSIFTVLTVPSSEPGVAAMDFVIFPPRWQVQDGFRPPYFHRNAPMSEFMGNIRGQYEAKPTGFPPGAGSLHSCCIAHGPSHDVFTQFSKMVLTPTRLQEMLAFMFETCYMLRVTDYAADSHKQDVDYTDCWKGFTPEFLLHIDE</sequence>
<feature type="domain" description="Homogentisate 1,2-dioxygenase N-terminal" evidence="14">
    <location>
        <begin position="6"/>
        <end position="282"/>
    </location>
</feature>
<dbReference type="InterPro" id="IPR014710">
    <property type="entry name" value="RmlC-like_jellyroll"/>
</dbReference>
<dbReference type="GO" id="GO:0005737">
    <property type="term" value="C:cytoplasm"/>
    <property type="evidence" value="ECO:0007669"/>
    <property type="project" value="TreeGrafter"/>
</dbReference>
<evidence type="ECO:0000256" key="12">
    <source>
        <dbReference type="PIRSR" id="PIRSR605708-2"/>
    </source>
</evidence>
<feature type="binding site" evidence="12">
    <location>
        <position position="337"/>
    </location>
    <ligand>
        <name>Fe cation</name>
        <dbReference type="ChEBI" id="CHEBI:24875"/>
    </ligand>
</feature>
<dbReference type="CDD" id="cd07000">
    <property type="entry name" value="cupin_HGO_N"/>
    <property type="match status" value="1"/>
</dbReference>
<dbReference type="Pfam" id="PF20510">
    <property type="entry name" value="HgmA_N"/>
    <property type="match status" value="1"/>
</dbReference>
<dbReference type="GO" id="GO:0006559">
    <property type="term" value="P:L-phenylalanine catabolic process"/>
    <property type="evidence" value="ECO:0007669"/>
    <property type="project" value="UniProtKB-UniPathway"/>
</dbReference>